<dbReference type="Pfam" id="PF08352">
    <property type="entry name" value="oligo_HPY"/>
    <property type="match status" value="1"/>
</dbReference>
<dbReference type="InterPro" id="IPR003593">
    <property type="entry name" value="AAA+_ATPase"/>
</dbReference>
<dbReference type="RefSeq" id="WP_135974030.1">
    <property type="nucleotide sequence ID" value="NZ_CP039291.1"/>
</dbReference>
<evidence type="ECO:0000256" key="5">
    <source>
        <dbReference type="ARBA" id="ARBA00022741"/>
    </source>
</evidence>
<evidence type="ECO:0000313" key="10">
    <source>
        <dbReference type="Proteomes" id="UP000296469"/>
    </source>
</evidence>
<dbReference type="PROSITE" id="PS50893">
    <property type="entry name" value="ABC_TRANSPORTER_2"/>
    <property type="match status" value="1"/>
</dbReference>
<comment type="similarity">
    <text evidence="2">Belongs to the ABC transporter superfamily.</text>
</comment>
<evidence type="ECO:0000256" key="6">
    <source>
        <dbReference type="ARBA" id="ARBA00022840"/>
    </source>
</evidence>
<dbReference type="OrthoDB" id="3677453at2"/>
<dbReference type="GO" id="GO:0005524">
    <property type="term" value="F:ATP binding"/>
    <property type="evidence" value="ECO:0007669"/>
    <property type="project" value="UniProtKB-KW"/>
</dbReference>
<dbReference type="InterPro" id="IPR013563">
    <property type="entry name" value="Oligopep_ABC_C"/>
</dbReference>
<dbReference type="Proteomes" id="UP000296469">
    <property type="component" value="Chromosome"/>
</dbReference>
<evidence type="ECO:0000256" key="3">
    <source>
        <dbReference type="ARBA" id="ARBA00022448"/>
    </source>
</evidence>
<evidence type="ECO:0000313" key="9">
    <source>
        <dbReference type="EMBL" id="QCB92684.1"/>
    </source>
</evidence>
<dbReference type="SMART" id="SM00382">
    <property type="entry name" value="AAA"/>
    <property type="match status" value="1"/>
</dbReference>
<evidence type="ECO:0000256" key="2">
    <source>
        <dbReference type="ARBA" id="ARBA00005417"/>
    </source>
</evidence>
<accession>A0A4P7SJ07</accession>
<keyword evidence="5" id="KW-0547">Nucleotide-binding</keyword>
<proteinExistence type="inferred from homology"/>
<evidence type="ECO:0000256" key="1">
    <source>
        <dbReference type="ARBA" id="ARBA00004202"/>
    </source>
</evidence>
<dbReference type="InterPro" id="IPR003439">
    <property type="entry name" value="ABC_transporter-like_ATP-bd"/>
</dbReference>
<dbReference type="CDD" id="cd03257">
    <property type="entry name" value="ABC_NikE_OppD_transporters"/>
    <property type="match status" value="1"/>
</dbReference>
<name>A0A4P7SJ07_9CELL</name>
<dbReference type="Gene3D" id="3.40.50.300">
    <property type="entry name" value="P-loop containing nucleotide triphosphate hydrolases"/>
    <property type="match status" value="1"/>
</dbReference>
<evidence type="ECO:0000259" key="8">
    <source>
        <dbReference type="PROSITE" id="PS50893"/>
    </source>
</evidence>
<organism evidence="9 10">
    <name type="scientific">Cellulomonas shaoxiangyii</name>
    <dbReference type="NCBI Taxonomy" id="2566013"/>
    <lineage>
        <taxon>Bacteria</taxon>
        <taxon>Bacillati</taxon>
        <taxon>Actinomycetota</taxon>
        <taxon>Actinomycetes</taxon>
        <taxon>Micrococcales</taxon>
        <taxon>Cellulomonadaceae</taxon>
        <taxon>Cellulomonas</taxon>
    </lineage>
</organism>
<dbReference type="FunFam" id="3.40.50.300:FF:000016">
    <property type="entry name" value="Oligopeptide ABC transporter ATP-binding component"/>
    <property type="match status" value="1"/>
</dbReference>
<dbReference type="GO" id="GO:0016887">
    <property type="term" value="F:ATP hydrolysis activity"/>
    <property type="evidence" value="ECO:0007669"/>
    <property type="project" value="InterPro"/>
</dbReference>
<dbReference type="PANTHER" id="PTHR43297:SF2">
    <property type="entry name" value="DIPEPTIDE TRANSPORT ATP-BINDING PROTEIN DPPD"/>
    <property type="match status" value="1"/>
</dbReference>
<dbReference type="NCBIfam" id="TIGR01727">
    <property type="entry name" value="oligo_HPY"/>
    <property type="match status" value="1"/>
</dbReference>
<dbReference type="SUPFAM" id="SSF52540">
    <property type="entry name" value="P-loop containing nucleoside triphosphate hydrolases"/>
    <property type="match status" value="1"/>
</dbReference>
<keyword evidence="10" id="KW-1185">Reference proteome</keyword>
<protein>
    <submittedName>
        <fullName evidence="9">ABC transporter ATP-binding protein</fullName>
    </submittedName>
</protein>
<sequence>MTRLLDVQDLAVALPAAGGGTVPVIHQASLHVDEGEIVGIAGESGSGKSMTAQALLGLLPAGARVSGRASLGGTDLLALRGKQWNAVRGAQVAMVFQDATSALHPMLTIGRQLTEHMRLHLGVDRRTANRRAAELLDRVRIPEPERALRAYPHQFSGGMRQRVAIAAALACNPRLLIADEPTTALDVTVQAGILELLDELRRDMGLAVLFITHDLGVLAALTSRAYVFYAGRVMESAATTDLLLDPRHPYTAALLRARPHADDSWHTATGAPGAGRLQTIPGAPATPATAGPGCPFAPRCTFRQDRCTDAPPPLVAVGPDRGAACVVLPDLQEVPA</sequence>
<feature type="domain" description="ABC transporter" evidence="8">
    <location>
        <begin position="5"/>
        <end position="255"/>
    </location>
</feature>
<keyword evidence="3" id="KW-0813">Transport</keyword>
<dbReference type="GO" id="GO:0015833">
    <property type="term" value="P:peptide transport"/>
    <property type="evidence" value="ECO:0007669"/>
    <property type="project" value="InterPro"/>
</dbReference>
<keyword evidence="6 9" id="KW-0067">ATP-binding</keyword>
<keyword evidence="4" id="KW-1003">Cell membrane</keyword>
<dbReference type="InterPro" id="IPR017871">
    <property type="entry name" value="ABC_transporter-like_CS"/>
</dbReference>
<comment type="subcellular location">
    <subcellularLocation>
        <location evidence="1">Cell membrane</location>
        <topology evidence="1">Peripheral membrane protein</topology>
    </subcellularLocation>
</comment>
<evidence type="ECO:0000256" key="4">
    <source>
        <dbReference type="ARBA" id="ARBA00022475"/>
    </source>
</evidence>
<dbReference type="GO" id="GO:0005886">
    <property type="term" value="C:plasma membrane"/>
    <property type="evidence" value="ECO:0007669"/>
    <property type="project" value="UniProtKB-SubCell"/>
</dbReference>
<dbReference type="AlphaFoldDB" id="A0A4P7SJ07"/>
<evidence type="ECO:0000256" key="7">
    <source>
        <dbReference type="ARBA" id="ARBA00023136"/>
    </source>
</evidence>
<dbReference type="PROSITE" id="PS00211">
    <property type="entry name" value="ABC_TRANSPORTER_1"/>
    <property type="match status" value="1"/>
</dbReference>
<keyword evidence="7" id="KW-0472">Membrane</keyword>
<gene>
    <name evidence="9" type="ORF">E5225_03070</name>
</gene>
<dbReference type="Pfam" id="PF00005">
    <property type="entry name" value="ABC_tran"/>
    <property type="match status" value="1"/>
</dbReference>
<dbReference type="KEGG" id="celz:E5225_03070"/>
<dbReference type="EMBL" id="CP039291">
    <property type="protein sequence ID" value="QCB92684.1"/>
    <property type="molecule type" value="Genomic_DNA"/>
</dbReference>
<reference evidence="9 10" key="1">
    <citation type="submission" date="2019-04" db="EMBL/GenBank/DDBJ databases">
        <title>Isolation and identification of Cellulomonas shaoxiangyii sp. Nov. isolated from feces of the Tibetan antelopes (Pantholops hodgsonii) in the Qinghai-Tibet plateau of China.</title>
        <authorList>
            <person name="Tian Z."/>
        </authorList>
    </citation>
    <scope>NUCLEOTIDE SEQUENCE [LARGE SCALE GENOMIC DNA]</scope>
    <source>
        <strain evidence="9 10">Z28</strain>
    </source>
</reference>
<dbReference type="InterPro" id="IPR027417">
    <property type="entry name" value="P-loop_NTPase"/>
</dbReference>
<dbReference type="PANTHER" id="PTHR43297">
    <property type="entry name" value="OLIGOPEPTIDE TRANSPORT ATP-BINDING PROTEIN APPD"/>
    <property type="match status" value="1"/>
</dbReference>
<dbReference type="InterPro" id="IPR050388">
    <property type="entry name" value="ABC_Ni/Peptide_Import"/>
</dbReference>